<dbReference type="InterPro" id="IPR036397">
    <property type="entry name" value="RNaseH_sf"/>
</dbReference>
<keyword evidence="2" id="KW-1194">Viral DNA replication</keyword>
<dbReference type="InterPro" id="IPR006141">
    <property type="entry name" value="Intein_N"/>
</dbReference>
<dbReference type="SUPFAM" id="SSF56672">
    <property type="entry name" value="DNA/RNA polymerases"/>
    <property type="match status" value="2"/>
</dbReference>
<dbReference type="EMBL" id="LR797819">
    <property type="protein sequence ID" value="CAB4241112.1"/>
    <property type="molecule type" value="Genomic_DNA"/>
</dbReference>
<dbReference type="GO" id="GO:0008408">
    <property type="term" value="F:3'-5' exonuclease activity"/>
    <property type="evidence" value="ECO:0007669"/>
    <property type="project" value="InterPro"/>
</dbReference>
<dbReference type="Gene3D" id="3.30.70.370">
    <property type="match status" value="1"/>
</dbReference>
<evidence type="ECO:0000259" key="3">
    <source>
        <dbReference type="SMART" id="SM00482"/>
    </source>
</evidence>
<dbReference type="InterPro" id="IPR002298">
    <property type="entry name" value="DNA_polymerase_A"/>
</dbReference>
<dbReference type="GO" id="GO:0039693">
    <property type="term" value="P:viral DNA genome replication"/>
    <property type="evidence" value="ECO:0007669"/>
    <property type="project" value="UniProtKB-KW"/>
</dbReference>
<dbReference type="PANTHER" id="PTHR10133">
    <property type="entry name" value="DNA POLYMERASE I"/>
    <property type="match status" value="1"/>
</dbReference>
<dbReference type="InterPro" id="IPR012337">
    <property type="entry name" value="RNaseH-like_sf"/>
</dbReference>
<evidence type="ECO:0000256" key="2">
    <source>
        <dbReference type="ARBA" id="ARBA00023109"/>
    </source>
</evidence>
<sequence length="988" mass="109258">MRHLYLDLETFSEVSLKTHGTHVYAEHSSTEIMLCAWAIDDEPVEVYDIEADDYDLSLMNHLRDPSVTVVIHNSHFDRTVIRHIWRIDIPTSRIHDTMVQALSHGLPGKLSDLCDILGLPTDKAKDKDGKRLINIFCKPLGKNRKATRATRETHPEEWERFKAYAASDVEAMREVMKRMPVVNMLPVERELWQLDQKINDRGVAVDMELVHAALSAVELAQVDLAERANELTDGAVASATKTAALRLQVMEMSGIDMPNMQMATVEKVIADPTTPPTVIELLNVRLQASSTSTSKYAVLARGTSADGRLRGTLQFNGASRTGRWAGRMFQPQNLPRPSLKQPAIDAGIAAMKAGCAHLVVDNVMELTSSSIRGCLVAPPGKKMVVADLANIEGRVQSWLANEEWKLQAFRDFDTITGLDAKGKPIRLGPDLYKLAYSKSFGVTPESVDDDQRQIGKVMELACLGPDTLVLTSSGIKRILEVSADDLLWDGESWVKHEGIIFRGLKTVMNLAGIEVTQDHLIKTGRTWTQAQELVLKESTLCQALETGSRNLPSYAVYEKNAVLVPMTWLKSNAPAAHPFTPYFFTTCGRVNLRGALSALKSALIIGVKTFLGTQTLFPTTRTVGAYLTGCPRAEHDAIQRPQSNIPRMADGVFSCLQTGSKISGNFWPTWLPLMAGMFQSWNLTELITTRVMSRVTYGSSQRPKTIATEEQYPRCKNESKSLRPTYDILNAGPNRCFTVISARGPLVVHNCAYEGGVGAFATFAKGYGVDLDDLAYRVLPTAPEWAVTEADGFLGWAVKTKRDQYGLSNDAFVACDTVKRVWRGAHPNITSYWKRLKEAVTQALYTRGETYTTLGLKIKASKNWLVLTMPSGRSLCYPSPKIVDDAITYKGMDQFTRKWVRQHTHGGKLFENLCQAIARDVMAANMPAIEAAGYAITLSVHDELITETPDSPEFNSAGLSALLAAPPPWALDMPLAAAGFETYRYRKG</sequence>
<dbReference type="SUPFAM" id="SSF53098">
    <property type="entry name" value="Ribonuclease H-like"/>
    <property type="match status" value="1"/>
</dbReference>
<dbReference type="InterPro" id="IPR002562">
    <property type="entry name" value="3'-5'_exonuclease_dom"/>
</dbReference>
<dbReference type="GO" id="GO:0016539">
    <property type="term" value="P:intein-mediated protein splicing"/>
    <property type="evidence" value="ECO:0007669"/>
    <property type="project" value="InterPro"/>
</dbReference>
<keyword evidence="4" id="KW-0378">Hydrolase</keyword>
<reference evidence="4" key="1">
    <citation type="submission" date="2020-05" db="EMBL/GenBank/DDBJ databases">
        <authorList>
            <person name="Chiriac C."/>
            <person name="Salcher M."/>
            <person name="Ghai R."/>
            <person name="Kavagutti S V."/>
        </authorList>
    </citation>
    <scope>NUCLEOTIDE SEQUENCE</scope>
</reference>
<dbReference type="InterPro" id="IPR001098">
    <property type="entry name" value="DNA-dir_DNA_pol_A_palm_dom"/>
</dbReference>
<dbReference type="SUPFAM" id="SSF51294">
    <property type="entry name" value="Hedgehog/intein (Hint) domain"/>
    <property type="match status" value="1"/>
</dbReference>
<accession>A0A6J5T8U9</accession>
<name>A0A6J5T8U9_9CAUD</name>
<dbReference type="InterPro" id="IPR043502">
    <property type="entry name" value="DNA/RNA_pol_sf"/>
</dbReference>
<dbReference type="InterPro" id="IPR036844">
    <property type="entry name" value="Hint_dom_sf"/>
</dbReference>
<dbReference type="GO" id="GO:0003677">
    <property type="term" value="F:DNA binding"/>
    <property type="evidence" value="ECO:0007669"/>
    <property type="project" value="InterPro"/>
</dbReference>
<proteinExistence type="predicted"/>
<organism evidence="4">
    <name type="scientific">uncultured Caudovirales phage</name>
    <dbReference type="NCBI Taxonomy" id="2100421"/>
    <lineage>
        <taxon>Viruses</taxon>
        <taxon>Duplodnaviria</taxon>
        <taxon>Heunggongvirae</taxon>
        <taxon>Uroviricota</taxon>
        <taxon>Caudoviricetes</taxon>
        <taxon>Peduoviridae</taxon>
        <taxon>Maltschvirus</taxon>
        <taxon>Maltschvirus maltsch</taxon>
    </lineage>
</organism>
<evidence type="ECO:0000256" key="1">
    <source>
        <dbReference type="ARBA" id="ARBA00022705"/>
    </source>
</evidence>
<dbReference type="PANTHER" id="PTHR10133:SF27">
    <property type="entry name" value="DNA POLYMERASE NU"/>
    <property type="match status" value="1"/>
</dbReference>
<dbReference type="Gene3D" id="1.10.150.20">
    <property type="entry name" value="5' to 3' exonuclease, C-terminal subdomain"/>
    <property type="match status" value="1"/>
</dbReference>
<evidence type="ECO:0000313" key="4">
    <source>
        <dbReference type="EMBL" id="CAB4241112.1"/>
    </source>
</evidence>
<dbReference type="Gene3D" id="3.30.420.10">
    <property type="entry name" value="Ribonuclease H-like superfamily/Ribonuclease H"/>
    <property type="match status" value="1"/>
</dbReference>
<dbReference type="PROSITE" id="PS50817">
    <property type="entry name" value="INTEIN_N_TER"/>
    <property type="match status" value="1"/>
</dbReference>
<dbReference type="GO" id="GO:0006261">
    <property type="term" value="P:DNA-templated DNA replication"/>
    <property type="evidence" value="ECO:0007669"/>
    <property type="project" value="InterPro"/>
</dbReference>
<dbReference type="SMART" id="SM00482">
    <property type="entry name" value="POLAc"/>
    <property type="match status" value="1"/>
</dbReference>
<dbReference type="Pfam" id="PF01612">
    <property type="entry name" value="DNA_pol_A_exo1"/>
    <property type="match status" value="1"/>
</dbReference>
<keyword evidence="4" id="KW-0269">Exonuclease</keyword>
<keyword evidence="4" id="KW-0540">Nuclease</keyword>
<dbReference type="GO" id="GO:0003887">
    <property type="term" value="F:DNA-directed DNA polymerase activity"/>
    <property type="evidence" value="ECO:0007669"/>
    <property type="project" value="InterPro"/>
</dbReference>
<gene>
    <name evidence="4" type="ORF">UFOVP56_71</name>
</gene>
<dbReference type="GO" id="GO:0006302">
    <property type="term" value="P:double-strand break repair"/>
    <property type="evidence" value="ECO:0007669"/>
    <property type="project" value="TreeGrafter"/>
</dbReference>
<protein>
    <submittedName>
        <fullName evidence="4">3'-5' exonuclease domain containing protein</fullName>
    </submittedName>
</protein>
<feature type="domain" description="DNA-directed DNA polymerase family A palm" evidence="3">
    <location>
        <begin position="368"/>
        <end position="952"/>
    </location>
</feature>
<keyword evidence="1" id="KW-0235">DNA replication</keyword>